<feature type="region of interest" description="Disordered" evidence="1">
    <location>
        <begin position="290"/>
        <end position="314"/>
    </location>
</feature>
<gene>
    <name evidence="3" type="ORF">F4561_004662</name>
</gene>
<dbReference type="PANTHER" id="PTHR40761:SF1">
    <property type="entry name" value="CONSERVED INTEGRAL MEMBRANE ALANINE VALINE AND LEUCINE RICH PROTEIN-RELATED"/>
    <property type="match status" value="1"/>
</dbReference>
<sequence>MTGLIVALLAAATYTFGLAIEQRALHRAPGISVHRPLHMARVLLTNGRWVAGCVLAALGSIGLIIALGLAPVSVVQPAYAGGIAMMLLLIGTVLGEPVTRGERVALGLMPFALLLLSLSLGDGGQTGTTADLPLLLLVSLGTVAACVLAMALAGRAGHYVSAAAMGAAAGLSQGVAGLQGKGLGGLLVEQGLVDAVIPALVSPYPYLYALGWAVGIVLFQTSLQRSRASITAPVSNVVGNVFMVVLGTVIFSEQLPSDPFMLTLRVLGFALTLTVVVLVRGSVSRAEADTSRLRARGNAAPPETGPGDQSGETG</sequence>
<keyword evidence="4" id="KW-1185">Reference proteome</keyword>
<feature type="transmembrane region" description="Helical" evidence="2">
    <location>
        <begin position="263"/>
        <end position="283"/>
    </location>
</feature>
<protein>
    <submittedName>
        <fullName evidence="3">Multidrug transporter EmrE-like cation transporter</fullName>
    </submittedName>
</protein>
<name>A0A7W7RKV6_9ACTN</name>
<evidence type="ECO:0000313" key="4">
    <source>
        <dbReference type="Proteomes" id="UP000523007"/>
    </source>
</evidence>
<keyword evidence="2" id="KW-1133">Transmembrane helix</keyword>
<evidence type="ECO:0000256" key="2">
    <source>
        <dbReference type="SAM" id="Phobius"/>
    </source>
</evidence>
<feature type="transmembrane region" description="Helical" evidence="2">
    <location>
        <begin position="132"/>
        <end position="153"/>
    </location>
</feature>
<feature type="transmembrane region" description="Helical" evidence="2">
    <location>
        <begin position="77"/>
        <end position="98"/>
    </location>
</feature>
<dbReference type="EMBL" id="JACHJT010000001">
    <property type="protein sequence ID" value="MBB4933842.1"/>
    <property type="molecule type" value="Genomic_DNA"/>
</dbReference>
<dbReference type="Proteomes" id="UP000523007">
    <property type="component" value="Unassembled WGS sequence"/>
</dbReference>
<keyword evidence="2" id="KW-0472">Membrane</keyword>
<feature type="transmembrane region" description="Helical" evidence="2">
    <location>
        <begin position="206"/>
        <end position="223"/>
    </location>
</feature>
<feature type="transmembrane region" description="Helical" evidence="2">
    <location>
        <begin position="49"/>
        <end position="70"/>
    </location>
</feature>
<reference evidence="3 4" key="1">
    <citation type="submission" date="2020-08" db="EMBL/GenBank/DDBJ databases">
        <title>Sequencing the genomes of 1000 actinobacteria strains.</title>
        <authorList>
            <person name="Klenk H.-P."/>
        </authorList>
    </citation>
    <scope>NUCLEOTIDE SEQUENCE [LARGE SCALE GENOMIC DNA]</scope>
    <source>
        <strain evidence="3 4">DSM 102030</strain>
    </source>
</reference>
<dbReference type="AlphaFoldDB" id="A0A7W7RKV6"/>
<dbReference type="PANTHER" id="PTHR40761">
    <property type="entry name" value="CONSERVED INTEGRAL MEMBRANE ALANINE VALINE AND LEUCINE RICH PROTEIN-RELATED"/>
    <property type="match status" value="1"/>
</dbReference>
<feature type="transmembrane region" description="Helical" evidence="2">
    <location>
        <begin position="230"/>
        <end position="251"/>
    </location>
</feature>
<keyword evidence="2" id="KW-0812">Transmembrane</keyword>
<organism evidence="3 4">
    <name type="scientific">Lipingzhangella halophila</name>
    <dbReference type="NCBI Taxonomy" id="1783352"/>
    <lineage>
        <taxon>Bacteria</taxon>
        <taxon>Bacillati</taxon>
        <taxon>Actinomycetota</taxon>
        <taxon>Actinomycetes</taxon>
        <taxon>Streptosporangiales</taxon>
        <taxon>Nocardiopsidaceae</taxon>
        <taxon>Lipingzhangella</taxon>
    </lineage>
</organism>
<proteinExistence type="predicted"/>
<dbReference type="RefSeq" id="WP_184581422.1">
    <property type="nucleotide sequence ID" value="NZ_JACHJT010000001.1"/>
</dbReference>
<evidence type="ECO:0000313" key="3">
    <source>
        <dbReference type="EMBL" id="MBB4933842.1"/>
    </source>
</evidence>
<comment type="caution">
    <text evidence="3">The sequence shown here is derived from an EMBL/GenBank/DDBJ whole genome shotgun (WGS) entry which is preliminary data.</text>
</comment>
<accession>A0A7W7RKV6</accession>
<feature type="transmembrane region" description="Helical" evidence="2">
    <location>
        <begin position="104"/>
        <end position="120"/>
    </location>
</feature>
<evidence type="ECO:0000256" key="1">
    <source>
        <dbReference type="SAM" id="MobiDB-lite"/>
    </source>
</evidence>